<reference evidence="5" key="1">
    <citation type="submission" date="2016-01" db="EMBL/GenBank/DDBJ databases">
        <authorList>
            <person name="Peeters C."/>
        </authorList>
    </citation>
    <scope>NUCLEOTIDE SEQUENCE [LARGE SCALE GENOMIC DNA]</scope>
    <source>
        <strain evidence="5">LMG 29323</strain>
    </source>
</reference>
<name>A0A158DXX9_9BURK</name>
<dbReference type="GO" id="GO:0006281">
    <property type="term" value="P:DNA repair"/>
    <property type="evidence" value="ECO:0007669"/>
    <property type="project" value="TreeGrafter"/>
</dbReference>
<comment type="pathway">
    <text evidence="2">Organic acid metabolism; glycolate biosynthesis; glycolate from 2-phosphoglycolate: step 1/1.</text>
</comment>
<evidence type="ECO:0000313" key="6">
    <source>
        <dbReference type="Proteomes" id="UP000054911"/>
    </source>
</evidence>
<evidence type="ECO:0000256" key="4">
    <source>
        <dbReference type="ARBA" id="ARBA00013078"/>
    </source>
</evidence>
<dbReference type="STRING" id="1777141.AWB80_07636"/>
<keyword evidence="5" id="KW-0378">Hydrolase</keyword>
<dbReference type="Gene3D" id="3.40.50.1000">
    <property type="entry name" value="HAD superfamily/HAD-like"/>
    <property type="match status" value="1"/>
</dbReference>
<dbReference type="InterPro" id="IPR041492">
    <property type="entry name" value="HAD_2"/>
</dbReference>
<keyword evidence="6" id="KW-1185">Reference proteome</keyword>
<comment type="similarity">
    <text evidence="3">Belongs to the HAD-like hydrolase superfamily. CbbY/CbbZ/Gph/YieH family.</text>
</comment>
<dbReference type="PANTHER" id="PTHR43434:SF1">
    <property type="entry name" value="PHOSPHOGLYCOLATE PHOSPHATASE"/>
    <property type="match status" value="1"/>
</dbReference>
<comment type="catalytic activity">
    <reaction evidence="1">
        <text>2-phosphoglycolate + H2O = glycolate + phosphate</text>
        <dbReference type="Rhea" id="RHEA:14369"/>
        <dbReference type="ChEBI" id="CHEBI:15377"/>
        <dbReference type="ChEBI" id="CHEBI:29805"/>
        <dbReference type="ChEBI" id="CHEBI:43474"/>
        <dbReference type="ChEBI" id="CHEBI:58033"/>
        <dbReference type="EC" id="3.1.3.18"/>
    </reaction>
</comment>
<dbReference type="InterPro" id="IPR023198">
    <property type="entry name" value="PGP-like_dom2"/>
</dbReference>
<dbReference type="GO" id="GO:0005829">
    <property type="term" value="C:cytosol"/>
    <property type="evidence" value="ECO:0007669"/>
    <property type="project" value="TreeGrafter"/>
</dbReference>
<sequence>MILFDLDGTLVQTREASWRVFEKVNRHFGLGVDTAEAFYALSEANLFAALRERSPDEDRAREVKEYFFQLLLAEYRPPVIPGMRNVVQRLAGRYPLSVISSNVMGAIRNVLDDASLAHCFGHVFSGDVEPDKESAIQKVLCDPSYGLGRQGTPSYDESAGCHVGDVVLVTDTVGDVKAALAAGARAVGVSWGMHSASQLERAGAEFVAVWPEELLIHFREGDASEAR</sequence>
<comment type="caution">
    <text evidence="5">The sequence shown here is derived from an EMBL/GenBank/DDBJ whole genome shotgun (WGS) entry which is preliminary data.</text>
</comment>
<dbReference type="EC" id="3.1.3.18" evidence="4"/>
<organism evidence="5 6">
    <name type="scientific">Caballeronia pedi</name>
    <dbReference type="NCBI Taxonomy" id="1777141"/>
    <lineage>
        <taxon>Bacteria</taxon>
        <taxon>Pseudomonadati</taxon>
        <taxon>Pseudomonadota</taxon>
        <taxon>Betaproteobacteria</taxon>
        <taxon>Burkholderiales</taxon>
        <taxon>Burkholderiaceae</taxon>
        <taxon>Caballeronia</taxon>
    </lineage>
</organism>
<dbReference type="InterPro" id="IPR036412">
    <property type="entry name" value="HAD-like_sf"/>
</dbReference>
<dbReference type="SUPFAM" id="SSF56784">
    <property type="entry name" value="HAD-like"/>
    <property type="match status" value="1"/>
</dbReference>
<dbReference type="GO" id="GO:0008967">
    <property type="term" value="F:phosphoglycolate phosphatase activity"/>
    <property type="evidence" value="ECO:0007669"/>
    <property type="project" value="UniProtKB-EC"/>
</dbReference>
<protein>
    <recommendedName>
        <fullName evidence="4">phosphoglycolate phosphatase</fullName>
        <ecNumber evidence="4">3.1.3.18</ecNumber>
    </recommendedName>
</protein>
<dbReference type="SFLD" id="SFLDS00003">
    <property type="entry name" value="Haloacid_Dehalogenase"/>
    <property type="match status" value="1"/>
</dbReference>
<dbReference type="Pfam" id="PF13419">
    <property type="entry name" value="HAD_2"/>
    <property type="match status" value="1"/>
</dbReference>
<dbReference type="Gene3D" id="1.10.150.240">
    <property type="entry name" value="Putative phosphatase, domain 2"/>
    <property type="match status" value="1"/>
</dbReference>
<dbReference type="AlphaFoldDB" id="A0A158DXX9"/>
<evidence type="ECO:0000313" key="5">
    <source>
        <dbReference type="EMBL" id="SAK99250.1"/>
    </source>
</evidence>
<evidence type="ECO:0000256" key="2">
    <source>
        <dbReference type="ARBA" id="ARBA00004818"/>
    </source>
</evidence>
<dbReference type="EMBL" id="FCOE02000052">
    <property type="protein sequence ID" value="SAK99250.1"/>
    <property type="molecule type" value="Genomic_DNA"/>
</dbReference>
<dbReference type="InterPro" id="IPR023214">
    <property type="entry name" value="HAD_sf"/>
</dbReference>
<accession>A0A158DXX9</accession>
<dbReference type="RefSeq" id="WP_143328230.1">
    <property type="nucleotide sequence ID" value="NZ_FCOE02000052.1"/>
</dbReference>
<dbReference type="SFLD" id="SFLDG01129">
    <property type="entry name" value="C1.5:_HAD__Beta-PGM__Phosphata"/>
    <property type="match status" value="1"/>
</dbReference>
<dbReference type="OrthoDB" id="5293434at2"/>
<dbReference type="Proteomes" id="UP000054911">
    <property type="component" value="Unassembled WGS sequence"/>
</dbReference>
<evidence type="ECO:0000256" key="1">
    <source>
        <dbReference type="ARBA" id="ARBA00000830"/>
    </source>
</evidence>
<gene>
    <name evidence="5" type="primary">gph</name>
    <name evidence="5" type="ORF">AWB80_07636</name>
</gene>
<dbReference type="PANTHER" id="PTHR43434">
    <property type="entry name" value="PHOSPHOGLYCOLATE PHOSPHATASE"/>
    <property type="match status" value="1"/>
</dbReference>
<dbReference type="InterPro" id="IPR050155">
    <property type="entry name" value="HAD-like_hydrolase_sf"/>
</dbReference>
<proteinExistence type="inferred from homology"/>
<evidence type="ECO:0000256" key="3">
    <source>
        <dbReference type="ARBA" id="ARBA00006171"/>
    </source>
</evidence>